<dbReference type="Gene3D" id="3.40.50.150">
    <property type="entry name" value="Vaccinia Virus protein VP39"/>
    <property type="match status" value="1"/>
</dbReference>
<dbReference type="InterPro" id="IPR027417">
    <property type="entry name" value="P-loop_NTPase"/>
</dbReference>
<dbReference type="Gene3D" id="3.40.50.300">
    <property type="entry name" value="P-loop containing nucleotide triphosphate hydrolases"/>
    <property type="match status" value="2"/>
</dbReference>
<sequence>MPVTVIGLPDLEAADVDWDSFTWDRPDELPTKSDDKPLRPYQREAIAAVTEGLQAHDRGKLIMACGTGKTFTSLRLAEQIAGPGKTVLFLVPSISLLSQTLREWSAAADVPLAPIAVCSDTKATARSGATSEDIRAADLALPSTTNTDELITRIRSAQAKTDRMTVVFSTYQSIDVIHRAQQAGDLAPFDLVICDEAHRTTGAKIAGADESPFMRVHDDTYLKAAKRLYMTATPRIFGSDARSKADDHAAVIASMDDENLYGPELYRIGFGKAVEQGYLTDYRVLILTVDEKYVASNFQTELAQDGEIQLGDAARIIGCWNGLAKHFDTTSGESLAPMKRAVAFAPNIKTSKAIATAFPTVVDQHIDTLDTPDGPIDDADEAAASMDLRVECRHVDGTFNALARNTALDWLKAEPEPNTCRILTNARCLSEGIDVPALDAVMFLSPRGSEVDVVQSVGRVMRTAEGKDYGYIVLPIAIPAGTSPEAALSDNARYAGVWKVLRALRSHDDRFEATINKLDLNRDKRNDKIGIGHIDGDGNLTGVDDTTEQAMLDLDFGGYRDAIYAKIVEKVGERRYWETWAKDVAGIAQQHITRITALLDTPGSGVQDEFERFLTGLRGNLNDNISRDDAVEMLAQHLITRPVFDALFGGYDFAAHNPVAQTMERMLAALDEHSLDTENSSLEGFYASVRSRVEGIDNAEGRQKIMVELYDKFFATAFKRTVDKLGIVYTPTEVVDFILRSADAVLRKHFGQGITDEGVHVLDGFTGTGTFIARLLSLGLIEPKDLVRKYRHELHANEILLLAYYIAAVNIETTFQDQKAGTLDDPGEHEPFPGLILTDTFQSWENDDRLDTTVFVQNNERLEHLKNLDITVLVGNPPYSAGEVPPDRRGIDNEDRDAREAEEVRPGVP</sequence>
<evidence type="ECO:0000313" key="3">
    <source>
        <dbReference type="EMBL" id="GMA40853.1"/>
    </source>
</evidence>
<gene>
    <name evidence="3" type="ORF">GCM10025883_28980</name>
</gene>
<dbReference type="SMART" id="SM00487">
    <property type="entry name" value="DEXDc"/>
    <property type="match status" value="1"/>
</dbReference>
<dbReference type="Pfam" id="PF22240">
    <property type="entry name" value="ISP_coupler"/>
    <property type="match status" value="1"/>
</dbReference>
<protein>
    <recommendedName>
        <fullName evidence="2">Helicase ATP-binding domain-containing protein</fullName>
    </recommendedName>
</protein>
<dbReference type="InterPro" id="IPR001650">
    <property type="entry name" value="Helicase_C-like"/>
</dbReference>
<organism evidence="3 4">
    <name type="scientific">Mobilicoccus caccae</name>
    <dbReference type="NCBI Taxonomy" id="1859295"/>
    <lineage>
        <taxon>Bacteria</taxon>
        <taxon>Bacillati</taxon>
        <taxon>Actinomycetota</taxon>
        <taxon>Actinomycetes</taxon>
        <taxon>Micrococcales</taxon>
        <taxon>Dermatophilaceae</taxon>
        <taxon>Mobilicoccus</taxon>
    </lineage>
</organism>
<evidence type="ECO:0000259" key="2">
    <source>
        <dbReference type="PROSITE" id="PS51192"/>
    </source>
</evidence>
<dbReference type="PROSITE" id="PS51192">
    <property type="entry name" value="HELICASE_ATP_BIND_1"/>
    <property type="match status" value="1"/>
</dbReference>
<dbReference type="SUPFAM" id="SSF52540">
    <property type="entry name" value="P-loop containing nucleoside triphosphate hydrolases"/>
    <property type="match status" value="2"/>
</dbReference>
<dbReference type="InterPro" id="IPR002052">
    <property type="entry name" value="DNA_methylase_N6_adenine_CS"/>
</dbReference>
<dbReference type="RefSeq" id="WP_284304486.1">
    <property type="nucleotide sequence ID" value="NZ_BSUO01000001.1"/>
</dbReference>
<dbReference type="InterPro" id="IPR050742">
    <property type="entry name" value="Helicase_Restrict-Modif_Enz"/>
</dbReference>
<dbReference type="EMBL" id="BSUO01000001">
    <property type="protein sequence ID" value="GMA40853.1"/>
    <property type="molecule type" value="Genomic_DNA"/>
</dbReference>
<dbReference type="PANTHER" id="PTHR47396:SF1">
    <property type="entry name" value="ATP-DEPENDENT HELICASE IRC3-RELATED"/>
    <property type="match status" value="1"/>
</dbReference>
<feature type="compositionally biased region" description="Basic and acidic residues" evidence="1">
    <location>
        <begin position="885"/>
        <end position="909"/>
    </location>
</feature>
<comment type="caution">
    <text evidence="3">The sequence shown here is derived from an EMBL/GenBank/DDBJ whole genome shotgun (WGS) entry which is preliminary data.</text>
</comment>
<feature type="region of interest" description="Disordered" evidence="1">
    <location>
        <begin position="877"/>
        <end position="909"/>
    </location>
</feature>
<dbReference type="SMART" id="SM00490">
    <property type="entry name" value="HELICc"/>
    <property type="match status" value="1"/>
</dbReference>
<dbReference type="InterPro" id="IPR053980">
    <property type="entry name" value="ISP_coupler"/>
</dbReference>
<evidence type="ECO:0000256" key="1">
    <source>
        <dbReference type="SAM" id="MobiDB-lite"/>
    </source>
</evidence>
<dbReference type="Pfam" id="PF00271">
    <property type="entry name" value="Helicase_C"/>
    <property type="match status" value="1"/>
</dbReference>
<dbReference type="Pfam" id="PF04851">
    <property type="entry name" value="ResIII"/>
    <property type="match status" value="1"/>
</dbReference>
<dbReference type="Proteomes" id="UP001157126">
    <property type="component" value="Unassembled WGS sequence"/>
</dbReference>
<dbReference type="PROSITE" id="PS00092">
    <property type="entry name" value="N6_MTASE"/>
    <property type="match status" value="1"/>
</dbReference>
<proteinExistence type="predicted"/>
<dbReference type="InterPro" id="IPR014001">
    <property type="entry name" value="Helicase_ATP-bd"/>
</dbReference>
<feature type="domain" description="Helicase ATP-binding" evidence="2">
    <location>
        <begin position="50"/>
        <end position="252"/>
    </location>
</feature>
<dbReference type="CDD" id="cd18785">
    <property type="entry name" value="SF2_C"/>
    <property type="match status" value="1"/>
</dbReference>
<dbReference type="SUPFAM" id="SSF53335">
    <property type="entry name" value="S-adenosyl-L-methionine-dependent methyltransferases"/>
    <property type="match status" value="1"/>
</dbReference>
<dbReference type="InterPro" id="IPR029063">
    <property type="entry name" value="SAM-dependent_MTases_sf"/>
</dbReference>
<dbReference type="InterPro" id="IPR006935">
    <property type="entry name" value="Helicase/UvrB_N"/>
</dbReference>
<evidence type="ECO:0000313" key="4">
    <source>
        <dbReference type="Proteomes" id="UP001157126"/>
    </source>
</evidence>
<dbReference type="PRINTS" id="PR00507">
    <property type="entry name" value="N12N6MTFRASE"/>
</dbReference>
<dbReference type="PANTHER" id="PTHR47396">
    <property type="entry name" value="TYPE I RESTRICTION ENZYME ECOKI R PROTEIN"/>
    <property type="match status" value="1"/>
</dbReference>
<name>A0ABQ6ISE9_9MICO</name>
<accession>A0ABQ6ISE9</accession>
<keyword evidence="4" id="KW-1185">Reference proteome</keyword>
<reference evidence="4" key="1">
    <citation type="journal article" date="2019" name="Int. J. Syst. Evol. Microbiol.">
        <title>The Global Catalogue of Microorganisms (GCM) 10K type strain sequencing project: providing services to taxonomists for standard genome sequencing and annotation.</title>
        <authorList>
            <consortium name="The Broad Institute Genomics Platform"/>
            <consortium name="The Broad Institute Genome Sequencing Center for Infectious Disease"/>
            <person name="Wu L."/>
            <person name="Ma J."/>
        </authorList>
    </citation>
    <scope>NUCLEOTIDE SEQUENCE [LARGE SCALE GENOMIC DNA]</scope>
    <source>
        <strain evidence="4">NBRC 113072</strain>
    </source>
</reference>